<organism evidence="2 3">
    <name type="scientific">Paractinoplanes globisporus</name>
    <dbReference type="NCBI Taxonomy" id="113565"/>
    <lineage>
        <taxon>Bacteria</taxon>
        <taxon>Bacillati</taxon>
        <taxon>Actinomycetota</taxon>
        <taxon>Actinomycetes</taxon>
        <taxon>Micromonosporales</taxon>
        <taxon>Micromonosporaceae</taxon>
        <taxon>Paractinoplanes</taxon>
    </lineage>
</organism>
<dbReference type="Proteomes" id="UP001602245">
    <property type="component" value="Unassembled WGS sequence"/>
</dbReference>
<proteinExistence type="predicted"/>
<dbReference type="InterPro" id="IPR002372">
    <property type="entry name" value="PQQ_rpt_dom"/>
</dbReference>
<evidence type="ECO:0000259" key="1">
    <source>
        <dbReference type="Pfam" id="PF13360"/>
    </source>
</evidence>
<dbReference type="InterPro" id="IPR018391">
    <property type="entry name" value="PQQ_b-propeller_rpt"/>
</dbReference>
<evidence type="ECO:0000313" key="3">
    <source>
        <dbReference type="Proteomes" id="UP001602245"/>
    </source>
</evidence>
<protein>
    <submittedName>
        <fullName evidence="2">PQQ-binding-like beta-propeller repeat protein</fullName>
    </submittedName>
</protein>
<dbReference type="RefSeq" id="WP_026206025.1">
    <property type="nucleotide sequence ID" value="NZ_JBIAZU010000007.1"/>
</dbReference>
<reference evidence="2 3" key="1">
    <citation type="submission" date="2024-10" db="EMBL/GenBank/DDBJ databases">
        <title>The Natural Products Discovery Center: Release of the First 8490 Sequenced Strains for Exploring Actinobacteria Biosynthetic Diversity.</title>
        <authorList>
            <person name="Kalkreuter E."/>
            <person name="Kautsar S.A."/>
            <person name="Yang D."/>
            <person name="Bader C.D."/>
            <person name="Teijaro C.N."/>
            <person name="Fluegel L."/>
            <person name="Davis C.M."/>
            <person name="Simpson J.R."/>
            <person name="Lauterbach L."/>
            <person name="Steele A.D."/>
            <person name="Gui C."/>
            <person name="Meng S."/>
            <person name="Li G."/>
            <person name="Viehrig K."/>
            <person name="Ye F."/>
            <person name="Su P."/>
            <person name="Kiefer A.F."/>
            <person name="Nichols A."/>
            <person name="Cepeda A.J."/>
            <person name="Yan W."/>
            <person name="Fan B."/>
            <person name="Jiang Y."/>
            <person name="Adhikari A."/>
            <person name="Zheng C.-J."/>
            <person name="Schuster L."/>
            <person name="Cowan T.M."/>
            <person name="Smanski M.J."/>
            <person name="Chevrette M.G."/>
            <person name="De Carvalho L.P.S."/>
            <person name="Shen B."/>
        </authorList>
    </citation>
    <scope>NUCLEOTIDE SEQUENCE [LARGE SCALE GENOMIC DNA]</scope>
    <source>
        <strain evidence="2 3">NPDC000087</strain>
    </source>
</reference>
<comment type="caution">
    <text evidence="2">The sequence shown here is derived from an EMBL/GenBank/DDBJ whole genome shotgun (WGS) entry which is preliminary data.</text>
</comment>
<sequence length="381" mass="39592">MSRVLLRSLLALVVTAAAVLVGWRVLAPAEVLATVKPPYPTVATPWPHVTGHTPVAPLIVADRVRVYASKRQIRADAPVDAKTVYTAIWSFRRWPAQLSGAVASGRTVISRWSDGDLVAIDGVTGKIVWRASGPAAPGYSGHRTGSSTVWAPEGLRLAGPSVLVTAGGQIFAYEVSTGTRRWVSATACGDGFTTAGGQLVCPSGLVDAATGSAVASAAPGPYTAIGCDVASSRCAGVRDAAGHGWLTTGPTPVRAPALDRPDATIAAGLVFYPDGNVLRAVDPATGATRHEFPAAQVLGVSSGQVVLLTAGRNLIEVDPGTGATVAQFPMAYESESRTWDPGRWQVTDQYVAVERLAQDGPDNPDTPGYYFSVETVVIAEL</sequence>
<evidence type="ECO:0000313" key="2">
    <source>
        <dbReference type="EMBL" id="MFF5295494.1"/>
    </source>
</evidence>
<accession>A0ABW6WQE3</accession>
<name>A0ABW6WQE3_9ACTN</name>
<keyword evidence="3" id="KW-1185">Reference proteome</keyword>
<dbReference type="Pfam" id="PF13360">
    <property type="entry name" value="PQQ_2"/>
    <property type="match status" value="1"/>
</dbReference>
<feature type="domain" description="Pyrrolo-quinoline quinone repeat" evidence="1">
    <location>
        <begin position="95"/>
        <end position="187"/>
    </location>
</feature>
<dbReference type="InterPro" id="IPR015943">
    <property type="entry name" value="WD40/YVTN_repeat-like_dom_sf"/>
</dbReference>
<dbReference type="Gene3D" id="2.130.10.10">
    <property type="entry name" value="YVTN repeat-like/Quinoprotein amine dehydrogenase"/>
    <property type="match status" value="1"/>
</dbReference>
<gene>
    <name evidence="2" type="ORF">ACFY35_39190</name>
</gene>
<dbReference type="InterPro" id="IPR011047">
    <property type="entry name" value="Quinoprotein_ADH-like_sf"/>
</dbReference>
<dbReference type="SMART" id="SM00564">
    <property type="entry name" value="PQQ"/>
    <property type="match status" value="3"/>
</dbReference>
<dbReference type="SUPFAM" id="SSF50998">
    <property type="entry name" value="Quinoprotein alcohol dehydrogenase-like"/>
    <property type="match status" value="1"/>
</dbReference>
<dbReference type="EMBL" id="JBIAZU010000007">
    <property type="protein sequence ID" value="MFF5295494.1"/>
    <property type="molecule type" value="Genomic_DNA"/>
</dbReference>